<keyword evidence="4" id="KW-0805">Transcription regulation</keyword>
<reference evidence="8" key="1">
    <citation type="submission" date="2025-08" db="UniProtKB">
        <authorList>
            <consortium name="Ensembl"/>
        </authorList>
    </citation>
    <scope>IDENTIFICATION</scope>
</reference>
<comment type="subcellular location">
    <subcellularLocation>
        <location evidence="1">Nucleus</location>
    </subcellularLocation>
</comment>
<dbReference type="GO" id="GO:0003714">
    <property type="term" value="F:transcription corepressor activity"/>
    <property type="evidence" value="ECO:0007669"/>
    <property type="project" value="TreeGrafter"/>
</dbReference>
<keyword evidence="5" id="KW-0804">Transcription</keyword>
<feature type="region of interest" description="Disordered" evidence="7">
    <location>
        <begin position="1"/>
        <end position="38"/>
    </location>
</feature>
<keyword evidence="2" id="KW-0678">Repressor</keyword>
<evidence type="ECO:0000256" key="5">
    <source>
        <dbReference type="ARBA" id="ARBA00023163"/>
    </source>
</evidence>
<keyword evidence="6" id="KW-0539">Nucleus</keyword>
<dbReference type="Ensembl" id="ENSCGRT00001017232.1">
    <property type="protein sequence ID" value="ENSCGRP00001012996.1"/>
    <property type="gene ID" value="ENSCGRG00001014252.1"/>
</dbReference>
<evidence type="ECO:0000313" key="9">
    <source>
        <dbReference type="Proteomes" id="UP000694386"/>
    </source>
</evidence>
<dbReference type="GO" id="GO:0005654">
    <property type="term" value="C:nucleoplasm"/>
    <property type="evidence" value="ECO:0007669"/>
    <property type="project" value="TreeGrafter"/>
</dbReference>
<evidence type="ECO:0000256" key="7">
    <source>
        <dbReference type="SAM" id="MobiDB-lite"/>
    </source>
</evidence>
<evidence type="ECO:0000256" key="4">
    <source>
        <dbReference type="ARBA" id="ARBA00023015"/>
    </source>
</evidence>
<dbReference type="AlphaFoldDB" id="A0A8C2MAJ9"/>
<organism evidence="8 9">
    <name type="scientific">Cricetulus griseus</name>
    <name type="common">Chinese hamster</name>
    <name type="synonym">Cricetulus barabensis griseus</name>
    <dbReference type="NCBI Taxonomy" id="10029"/>
    <lineage>
        <taxon>Eukaryota</taxon>
        <taxon>Metazoa</taxon>
        <taxon>Chordata</taxon>
        <taxon>Craniata</taxon>
        <taxon>Vertebrata</taxon>
        <taxon>Euteleostomi</taxon>
        <taxon>Mammalia</taxon>
        <taxon>Eutheria</taxon>
        <taxon>Euarchontoglires</taxon>
        <taxon>Glires</taxon>
        <taxon>Rodentia</taxon>
        <taxon>Myomorpha</taxon>
        <taxon>Muroidea</taxon>
        <taxon>Cricetidae</taxon>
        <taxon>Cricetinae</taxon>
        <taxon>Cricetulus</taxon>
    </lineage>
</organism>
<dbReference type="Proteomes" id="UP000694386">
    <property type="component" value="Unplaced"/>
</dbReference>
<evidence type="ECO:0000313" key="8">
    <source>
        <dbReference type="Ensembl" id="ENSCGRP00001012996.1"/>
    </source>
</evidence>
<dbReference type="PANTHER" id="PTHR15556:SF4">
    <property type="entry name" value="EP300-INTERACTING INHIBITOR OF DIFFERENTIATION 2B"/>
    <property type="match status" value="1"/>
</dbReference>
<dbReference type="GO" id="GO:0030154">
    <property type="term" value="P:cell differentiation"/>
    <property type="evidence" value="ECO:0007669"/>
    <property type="project" value="UniProtKB-KW"/>
</dbReference>
<proteinExistence type="predicted"/>
<sequence length="145" mass="15185">MSEPPGESTVPDLSPRTGTGDVPQGGVGGVGGGSGLAEAREGPLAAAGRLPGGVAAGLLAMPHVHAPLRLLELHEQRMFEHYLHTNPLIPSRLLRDIEERRRLFVEGCRAREAAFDANPPQMDSDARAFTLALTAASDARGPAAH</sequence>
<evidence type="ECO:0000256" key="2">
    <source>
        <dbReference type="ARBA" id="ARBA00022491"/>
    </source>
</evidence>
<dbReference type="InterPro" id="IPR033258">
    <property type="entry name" value="EID"/>
</dbReference>
<protein>
    <submittedName>
        <fullName evidence="8">EP300 interacting inhibitor of differentiation 2B</fullName>
    </submittedName>
</protein>
<accession>A0A8C2MAJ9</accession>
<keyword evidence="3" id="KW-0221">Differentiation</keyword>
<evidence type="ECO:0000256" key="6">
    <source>
        <dbReference type="ARBA" id="ARBA00023242"/>
    </source>
</evidence>
<name>A0A8C2MAJ9_CRIGR</name>
<reference evidence="8" key="2">
    <citation type="submission" date="2025-09" db="UniProtKB">
        <authorList>
            <consortium name="Ensembl"/>
        </authorList>
    </citation>
    <scope>IDENTIFICATION</scope>
</reference>
<dbReference type="PANTHER" id="PTHR15556">
    <property type="entry name" value="EP300-INTERACTING INHIBITOR OF DIFFERENTIATION 2-RELATED"/>
    <property type="match status" value="1"/>
</dbReference>
<evidence type="ECO:0000256" key="3">
    <source>
        <dbReference type="ARBA" id="ARBA00022782"/>
    </source>
</evidence>
<evidence type="ECO:0000256" key="1">
    <source>
        <dbReference type="ARBA" id="ARBA00004123"/>
    </source>
</evidence>
<feature type="compositionally biased region" description="Gly residues" evidence="7">
    <location>
        <begin position="23"/>
        <end position="35"/>
    </location>
</feature>